<dbReference type="EMBL" id="QKRB01000044">
    <property type="protein sequence ID" value="PZD95517.1"/>
    <property type="molecule type" value="Genomic_DNA"/>
</dbReference>
<dbReference type="RefSeq" id="WP_111147147.1">
    <property type="nucleotide sequence ID" value="NZ_QKRB01000044.1"/>
</dbReference>
<evidence type="ECO:0000313" key="2">
    <source>
        <dbReference type="EMBL" id="PZD95517.1"/>
    </source>
</evidence>
<dbReference type="OrthoDB" id="9787617at2"/>
<dbReference type="PANTHER" id="PTHR12526:SF630">
    <property type="entry name" value="GLYCOSYLTRANSFERASE"/>
    <property type="match status" value="1"/>
</dbReference>
<evidence type="ECO:0000313" key="3">
    <source>
        <dbReference type="Proteomes" id="UP000249522"/>
    </source>
</evidence>
<dbReference type="Gene3D" id="3.40.50.2000">
    <property type="entry name" value="Glycogen Phosphorylase B"/>
    <property type="match status" value="2"/>
</dbReference>
<comment type="caution">
    <text evidence="2">The sequence shown here is derived from an EMBL/GenBank/DDBJ whole genome shotgun (WGS) entry which is preliminary data.</text>
</comment>
<dbReference type="InterPro" id="IPR028098">
    <property type="entry name" value="Glyco_trans_4-like_N"/>
</dbReference>
<dbReference type="PANTHER" id="PTHR12526">
    <property type="entry name" value="GLYCOSYLTRANSFERASE"/>
    <property type="match status" value="1"/>
</dbReference>
<dbReference type="SUPFAM" id="SSF53756">
    <property type="entry name" value="UDP-Glycosyltransferase/glycogen phosphorylase"/>
    <property type="match status" value="1"/>
</dbReference>
<accession>A0A2W1LVI5</accession>
<keyword evidence="3" id="KW-1185">Reference proteome</keyword>
<sequence>MKKIVFITPSLRGGGAERVVVHLLRHMNRDNIKLGLIALKLEGPYVSHLPDDAEIVDLGTRRVRHSIGKLIKELNRMQPDVVVSTLGHLNVALLALRPFLKNKPKIVLREANAPSFAMRKGKGGVKLYRTLYRMFYPKADRVIALSRGMADDLLSFSRMPKDKISIIHNPVVTEEIKRQADEPLDHPWLREKGAGRELPVCISVGRLVEQKNYDMLLRSFAKAVRQTPARLIILGEGPKREHLTALIKELGLEDKVELAGFTGNPYAYMARADLFVMSSSFEGMPNVLLEALAVGLPAVATDCIGVPDVLDDGRYGTMIPVGAEDALAEAIVNALREQTEGIGDRQRERAKQFHIEKIAGEYRQLLTSV</sequence>
<dbReference type="Pfam" id="PF13692">
    <property type="entry name" value="Glyco_trans_1_4"/>
    <property type="match status" value="1"/>
</dbReference>
<feature type="domain" description="Glycosyltransferase subfamily 4-like N-terminal" evidence="1">
    <location>
        <begin position="14"/>
        <end position="174"/>
    </location>
</feature>
<proteinExistence type="predicted"/>
<evidence type="ECO:0000259" key="1">
    <source>
        <dbReference type="Pfam" id="PF13439"/>
    </source>
</evidence>
<protein>
    <submittedName>
        <fullName evidence="2">Glycosyltransferase</fullName>
    </submittedName>
</protein>
<reference evidence="2 3" key="1">
    <citation type="submission" date="2018-06" db="EMBL/GenBank/DDBJ databases">
        <title>Paenibacillus imtechensis sp. nov.</title>
        <authorList>
            <person name="Pinnaka A.K."/>
            <person name="Singh H."/>
            <person name="Kaur M."/>
        </authorList>
    </citation>
    <scope>NUCLEOTIDE SEQUENCE [LARGE SCALE GENOMIC DNA]</scope>
    <source>
        <strain evidence="2 3">SMB1</strain>
    </source>
</reference>
<dbReference type="CDD" id="cd03811">
    <property type="entry name" value="GT4_GT28_WabH-like"/>
    <property type="match status" value="1"/>
</dbReference>
<dbReference type="AlphaFoldDB" id="A0A2W1LVI5"/>
<gene>
    <name evidence="2" type="ORF">DNH61_13375</name>
</gene>
<organism evidence="2 3">
    <name type="scientific">Paenibacillus sambharensis</name>
    <dbReference type="NCBI Taxonomy" id="1803190"/>
    <lineage>
        <taxon>Bacteria</taxon>
        <taxon>Bacillati</taxon>
        <taxon>Bacillota</taxon>
        <taxon>Bacilli</taxon>
        <taxon>Bacillales</taxon>
        <taxon>Paenibacillaceae</taxon>
        <taxon>Paenibacillus</taxon>
    </lineage>
</organism>
<dbReference type="GO" id="GO:0016740">
    <property type="term" value="F:transferase activity"/>
    <property type="evidence" value="ECO:0007669"/>
    <property type="project" value="UniProtKB-KW"/>
</dbReference>
<dbReference type="Proteomes" id="UP000249522">
    <property type="component" value="Unassembled WGS sequence"/>
</dbReference>
<dbReference type="Pfam" id="PF13439">
    <property type="entry name" value="Glyco_transf_4"/>
    <property type="match status" value="1"/>
</dbReference>
<name>A0A2W1LVI5_9BACL</name>
<keyword evidence="2" id="KW-0808">Transferase</keyword>